<dbReference type="EMBL" id="OBQC01000020">
    <property type="protein sequence ID" value="SOC44409.1"/>
    <property type="molecule type" value="Genomic_DNA"/>
</dbReference>
<organism evidence="2 3">
    <name type="scientific">Ureibacillus acetophenoni</name>
    <dbReference type="NCBI Taxonomy" id="614649"/>
    <lineage>
        <taxon>Bacteria</taxon>
        <taxon>Bacillati</taxon>
        <taxon>Bacillota</taxon>
        <taxon>Bacilli</taxon>
        <taxon>Bacillales</taxon>
        <taxon>Caryophanaceae</taxon>
        <taxon>Ureibacillus</taxon>
    </lineage>
</organism>
<feature type="transmembrane region" description="Helical" evidence="1">
    <location>
        <begin position="73"/>
        <end position="93"/>
    </location>
</feature>
<dbReference type="AlphaFoldDB" id="A0A285URF6"/>
<evidence type="ECO:0000313" key="2">
    <source>
        <dbReference type="EMBL" id="SOC44409.1"/>
    </source>
</evidence>
<name>A0A285URF6_9BACL</name>
<dbReference type="RefSeq" id="WP_170949555.1">
    <property type="nucleotide sequence ID" value="NZ_OBQC01000020.1"/>
</dbReference>
<dbReference type="NCBIfam" id="TIGR04104">
    <property type="entry name" value="cxxc_20_cxxc"/>
    <property type="match status" value="1"/>
</dbReference>
<keyword evidence="1" id="KW-1133">Transmembrane helix</keyword>
<reference evidence="3" key="1">
    <citation type="submission" date="2017-08" db="EMBL/GenBank/DDBJ databases">
        <authorList>
            <person name="Varghese N."/>
            <person name="Submissions S."/>
        </authorList>
    </citation>
    <scope>NUCLEOTIDE SEQUENCE [LARGE SCALE GENOMIC DNA]</scope>
    <source>
        <strain evidence="3">JC23</strain>
    </source>
</reference>
<keyword evidence="1" id="KW-0812">Transmembrane</keyword>
<keyword evidence="1" id="KW-0472">Membrane</keyword>
<feature type="transmembrane region" description="Helical" evidence="1">
    <location>
        <begin position="50"/>
        <end position="67"/>
    </location>
</feature>
<evidence type="ECO:0000256" key="1">
    <source>
        <dbReference type="SAM" id="Phobius"/>
    </source>
</evidence>
<sequence length="103" mass="11881">MGIQQCQGCNKKLDWFSIVKSIWLGYKPIKCSGCGKQYVIDFKTRYKTTFSMIIPLFLFGIILRNTMTLSTGFMIGALFLFGSLITFILPFFIRYSLDPLKKQ</sequence>
<evidence type="ECO:0000313" key="3">
    <source>
        <dbReference type="Proteomes" id="UP000219252"/>
    </source>
</evidence>
<dbReference type="Proteomes" id="UP000219252">
    <property type="component" value="Unassembled WGS sequence"/>
</dbReference>
<dbReference type="InterPro" id="IPR026369">
    <property type="entry name" value="CxxC_20_CxxC"/>
</dbReference>
<proteinExistence type="predicted"/>
<keyword evidence="3" id="KW-1185">Reference proteome</keyword>
<gene>
    <name evidence="2" type="ORF">SAMN05877842_12010</name>
</gene>
<accession>A0A285URF6</accession>
<protein>
    <submittedName>
        <fullName evidence="2">CXXC-20-CXXC protein</fullName>
    </submittedName>
</protein>